<protein>
    <recommendedName>
        <fullName evidence="6">Serine acetyltransferase</fullName>
    </recommendedName>
</protein>
<keyword evidence="3" id="KW-0012">Acyltransferase</keyword>
<dbReference type="InterPro" id="IPR045304">
    <property type="entry name" value="LbH_SAT"/>
</dbReference>
<comment type="caution">
    <text evidence="4">The sequence shown here is derived from an EMBL/GenBank/DDBJ whole genome shotgun (WGS) entry which is preliminary data.</text>
</comment>
<evidence type="ECO:0008006" key="6">
    <source>
        <dbReference type="Google" id="ProtNLM"/>
    </source>
</evidence>
<dbReference type="SUPFAM" id="SSF51161">
    <property type="entry name" value="Trimeric LpxA-like enzymes"/>
    <property type="match status" value="1"/>
</dbReference>
<accession>A0A2P6CE01</accession>
<evidence type="ECO:0000256" key="2">
    <source>
        <dbReference type="ARBA" id="ARBA00022679"/>
    </source>
</evidence>
<proteinExistence type="inferred from homology"/>
<name>A0A2P6CE01_9FLAO</name>
<dbReference type="AlphaFoldDB" id="A0A2P6CE01"/>
<evidence type="ECO:0000256" key="3">
    <source>
        <dbReference type="ARBA" id="ARBA00023315"/>
    </source>
</evidence>
<dbReference type="Pfam" id="PF00132">
    <property type="entry name" value="Hexapep"/>
    <property type="match status" value="1"/>
</dbReference>
<dbReference type="Gene3D" id="2.160.10.10">
    <property type="entry name" value="Hexapeptide repeat proteins"/>
    <property type="match status" value="1"/>
</dbReference>
<dbReference type="PANTHER" id="PTHR42811">
    <property type="entry name" value="SERINE ACETYLTRANSFERASE"/>
    <property type="match status" value="1"/>
</dbReference>
<gene>
    <name evidence="4" type="ORF">BTO14_07375</name>
</gene>
<reference evidence="4 5" key="1">
    <citation type="submission" date="2016-12" db="EMBL/GenBank/DDBJ databases">
        <title>Trade-off between light-utilization and light-protection in marine flavobacteria.</title>
        <authorList>
            <person name="Kumagai Y."/>
            <person name="Yoshizawa S."/>
            <person name="Kogure K."/>
            <person name="Iwasaki W."/>
        </authorList>
    </citation>
    <scope>NUCLEOTIDE SEQUENCE [LARGE SCALE GENOMIC DNA]</scope>
    <source>
        <strain evidence="4 5">KCTC 12100</strain>
    </source>
</reference>
<dbReference type="GO" id="GO:0016746">
    <property type="term" value="F:acyltransferase activity"/>
    <property type="evidence" value="ECO:0007669"/>
    <property type="project" value="UniProtKB-KW"/>
</dbReference>
<evidence type="ECO:0000313" key="4">
    <source>
        <dbReference type="EMBL" id="PQJ73088.1"/>
    </source>
</evidence>
<dbReference type="InterPro" id="IPR011004">
    <property type="entry name" value="Trimer_LpxA-like_sf"/>
</dbReference>
<organism evidence="4 5">
    <name type="scientific">Polaribacter butkevichii</name>
    <dbReference type="NCBI Taxonomy" id="218490"/>
    <lineage>
        <taxon>Bacteria</taxon>
        <taxon>Pseudomonadati</taxon>
        <taxon>Bacteroidota</taxon>
        <taxon>Flavobacteriia</taxon>
        <taxon>Flavobacteriales</taxon>
        <taxon>Flavobacteriaceae</taxon>
    </lineage>
</organism>
<dbReference type="Proteomes" id="UP000247345">
    <property type="component" value="Unassembled WGS sequence"/>
</dbReference>
<keyword evidence="2" id="KW-0808">Transferase</keyword>
<dbReference type="InterPro" id="IPR001451">
    <property type="entry name" value="Hexapep"/>
</dbReference>
<comment type="similarity">
    <text evidence="1">Belongs to the transferase hexapeptide repeat family.</text>
</comment>
<evidence type="ECO:0000313" key="5">
    <source>
        <dbReference type="Proteomes" id="UP000247345"/>
    </source>
</evidence>
<dbReference type="CDD" id="cd03354">
    <property type="entry name" value="LbH_SAT"/>
    <property type="match status" value="1"/>
</dbReference>
<evidence type="ECO:0000256" key="1">
    <source>
        <dbReference type="ARBA" id="ARBA00007274"/>
    </source>
</evidence>
<sequence>MLKNKANLKYFLNQDAKANDIVTLSGYERFLTIFTPNLLWLFIKYLRHYEYYLNANKKDILSRIKRKYYLVKYKKLSYKLGFSIPPNVFGPGVRIPHYGTIVIHPFVKIGANCVIQTGVNIGVNNGGVPTLGDNVYIGPGVKLFGNIIIGNDVAIGANTVVTKSFSQSNITIVGVPAKIIKNQKADER</sequence>
<dbReference type="RefSeq" id="WP_105048754.1">
    <property type="nucleotide sequence ID" value="NZ_CP150661.1"/>
</dbReference>
<dbReference type="OrthoDB" id="9814490at2"/>
<keyword evidence="5" id="KW-1185">Reference proteome</keyword>
<dbReference type="EMBL" id="MSCK01000001">
    <property type="protein sequence ID" value="PQJ73088.1"/>
    <property type="molecule type" value="Genomic_DNA"/>
</dbReference>